<organism evidence="1 2">
    <name type="scientific">Lentilactobacillus senioris DSM 24302 = JCM 17472</name>
    <dbReference type="NCBI Taxonomy" id="1423802"/>
    <lineage>
        <taxon>Bacteria</taxon>
        <taxon>Bacillati</taxon>
        <taxon>Bacillota</taxon>
        <taxon>Bacilli</taxon>
        <taxon>Lactobacillales</taxon>
        <taxon>Lactobacillaceae</taxon>
        <taxon>Lentilactobacillus</taxon>
    </lineage>
</organism>
<sequence length="126" mass="14053">MSELSLWQRIKAFFKKPQDPDQPGPTEIKDGIWYRKQPSGDYLLGVDASVFEEIGQITFADFSTNQTELKAGDDLLDLEGDKSVETLKSPLTGTVISRNHELVNDLTNITAVDSATSWIMELAPHK</sequence>
<evidence type="ECO:0008006" key="3">
    <source>
        <dbReference type="Google" id="ProtNLM"/>
    </source>
</evidence>
<dbReference type="EMBL" id="AYZR01000009">
    <property type="protein sequence ID" value="KRM93300.1"/>
    <property type="molecule type" value="Genomic_DNA"/>
</dbReference>
<dbReference type="STRING" id="1423802.FC56_GL000966"/>
<dbReference type="PATRIC" id="fig|1423802.4.peg.979"/>
<dbReference type="Pfam" id="PF01597">
    <property type="entry name" value="GCV_H"/>
    <property type="match status" value="1"/>
</dbReference>
<protein>
    <recommendedName>
        <fullName evidence="3">Glycine cleavage H-protein</fullName>
    </recommendedName>
</protein>
<dbReference type="Gene3D" id="2.40.50.100">
    <property type="match status" value="1"/>
</dbReference>
<evidence type="ECO:0000313" key="2">
    <source>
        <dbReference type="Proteomes" id="UP000051256"/>
    </source>
</evidence>
<dbReference type="AlphaFoldDB" id="A0A0R2CUG3"/>
<dbReference type="Proteomes" id="UP000051256">
    <property type="component" value="Unassembled WGS sequence"/>
</dbReference>
<name>A0A0R2CUG3_9LACO</name>
<dbReference type="InterPro" id="IPR011053">
    <property type="entry name" value="Single_hybrid_motif"/>
</dbReference>
<comment type="caution">
    <text evidence="1">The sequence shown here is derived from an EMBL/GenBank/DDBJ whole genome shotgun (WGS) entry which is preliminary data.</text>
</comment>
<proteinExistence type="predicted"/>
<reference evidence="1 2" key="1">
    <citation type="journal article" date="2015" name="Genome Announc.">
        <title>Expanding the biotechnology potential of lactobacilli through comparative genomics of 213 strains and associated genera.</title>
        <authorList>
            <person name="Sun Z."/>
            <person name="Harris H.M."/>
            <person name="McCann A."/>
            <person name="Guo C."/>
            <person name="Argimon S."/>
            <person name="Zhang W."/>
            <person name="Yang X."/>
            <person name="Jeffery I.B."/>
            <person name="Cooney J.C."/>
            <person name="Kagawa T.F."/>
            <person name="Liu W."/>
            <person name="Song Y."/>
            <person name="Salvetti E."/>
            <person name="Wrobel A."/>
            <person name="Rasinkangas P."/>
            <person name="Parkhill J."/>
            <person name="Rea M.C."/>
            <person name="O'Sullivan O."/>
            <person name="Ritari J."/>
            <person name="Douillard F.P."/>
            <person name="Paul Ross R."/>
            <person name="Yang R."/>
            <person name="Briner A.E."/>
            <person name="Felis G.E."/>
            <person name="de Vos W.M."/>
            <person name="Barrangou R."/>
            <person name="Klaenhammer T.R."/>
            <person name="Caufield P.W."/>
            <person name="Cui Y."/>
            <person name="Zhang H."/>
            <person name="O'Toole P.W."/>
        </authorList>
    </citation>
    <scope>NUCLEOTIDE SEQUENCE [LARGE SCALE GENOMIC DNA]</scope>
    <source>
        <strain evidence="1 2">DSM 24302</strain>
    </source>
</reference>
<gene>
    <name evidence="1" type="ORF">FC56_GL000966</name>
</gene>
<dbReference type="SUPFAM" id="SSF51230">
    <property type="entry name" value="Single hybrid motif"/>
    <property type="match status" value="1"/>
</dbReference>
<dbReference type="InterPro" id="IPR033753">
    <property type="entry name" value="GCV_H/Fam206"/>
</dbReference>
<accession>A0A0R2CUG3</accession>
<dbReference type="RefSeq" id="WP_056978785.1">
    <property type="nucleotide sequence ID" value="NZ_AYZR01000009.1"/>
</dbReference>
<evidence type="ECO:0000313" key="1">
    <source>
        <dbReference type="EMBL" id="KRM93300.1"/>
    </source>
</evidence>
<keyword evidence="2" id="KW-1185">Reference proteome</keyword>